<proteinExistence type="predicted"/>
<reference evidence="2" key="1">
    <citation type="submission" date="2018-07" db="EMBL/GenBank/DDBJ databases">
        <title>Annotation of Aphanomyces astaci genome assembly.</title>
        <authorList>
            <person name="Studholme D.J."/>
        </authorList>
    </citation>
    <scope>NUCLEOTIDE SEQUENCE [LARGE SCALE GENOMIC DNA]</scope>
    <source>
        <strain evidence="2">Pc</strain>
    </source>
</reference>
<protein>
    <submittedName>
        <fullName evidence="2">Uncharacterized protein</fullName>
    </submittedName>
</protein>
<keyword evidence="3" id="KW-1185">Reference proteome</keyword>
<accession>A0A3R8D8Z6</accession>
<dbReference type="AlphaFoldDB" id="A0A3R8D8Z6"/>
<dbReference type="VEuPathDB" id="FungiDB:H257_00567"/>
<dbReference type="Proteomes" id="UP000284702">
    <property type="component" value="Unassembled WGS sequence"/>
</dbReference>
<comment type="caution">
    <text evidence="2">The sequence shown here is derived from an EMBL/GenBank/DDBJ whole genome shotgun (WGS) entry which is preliminary data.</text>
</comment>
<sequence length="191" mass="20776">MINLAGLLITRRYVYETLDDVHRKPSLTVISAWSASFRLCCREPAVLSLLLVYPIFGLGTLHMTAFPALRSIAHQLVSPHDRGCLHGRLAFVTTATMVIAEPVVKLIVRISIADDLQKKHPRPCPLGYRGVLDGYSNCGGMPGLVFSAASCLLMVVFAMAYLLVAPPATQRFKITLGPPVPRSACIEESSS</sequence>
<evidence type="ECO:0000313" key="2">
    <source>
        <dbReference type="EMBL" id="RQM22755.1"/>
    </source>
</evidence>
<organism evidence="2 3">
    <name type="scientific">Aphanomyces astaci</name>
    <name type="common">Crayfish plague agent</name>
    <dbReference type="NCBI Taxonomy" id="112090"/>
    <lineage>
        <taxon>Eukaryota</taxon>
        <taxon>Sar</taxon>
        <taxon>Stramenopiles</taxon>
        <taxon>Oomycota</taxon>
        <taxon>Saprolegniomycetes</taxon>
        <taxon>Saprolegniales</taxon>
        <taxon>Verrucalvaceae</taxon>
        <taxon>Aphanomyces</taxon>
    </lineage>
</organism>
<keyword evidence="1" id="KW-0472">Membrane</keyword>
<keyword evidence="1" id="KW-1133">Transmembrane helix</keyword>
<feature type="transmembrane region" description="Helical" evidence="1">
    <location>
        <begin position="144"/>
        <end position="164"/>
    </location>
</feature>
<gene>
    <name evidence="2" type="ORF">B5M09_001472</name>
</gene>
<feature type="transmembrane region" description="Helical" evidence="1">
    <location>
        <begin position="45"/>
        <end position="69"/>
    </location>
</feature>
<name>A0A3R8D8Z6_APHAT</name>
<evidence type="ECO:0000313" key="3">
    <source>
        <dbReference type="Proteomes" id="UP000284702"/>
    </source>
</evidence>
<evidence type="ECO:0000256" key="1">
    <source>
        <dbReference type="SAM" id="Phobius"/>
    </source>
</evidence>
<keyword evidence="1" id="KW-0812">Transmembrane</keyword>
<dbReference type="EMBL" id="MZMZ02003094">
    <property type="protein sequence ID" value="RQM22755.1"/>
    <property type="molecule type" value="Genomic_DNA"/>
</dbReference>